<dbReference type="InterPro" id="IPR058240">
    <property type="entry name" value="rSAM_sf"/>
</dbReference>
<evidence type="ECO:0000256" key="2">
    <source>
        <dbReference type="ARBA" id="ARBA00022691"/>
    </source>
</evidence>
<keyword evidence="2" id="KW-0949">S-adenosyl-L-methionine</keyword>
<dbReference type="PANTHER" id="PTHR43409:SF4">
    <property type="entry name" value="RADICAL SAM SUPERFAMILY PROTEIN"/>
    <property type="match status" value="1"/>
</dbReference>
<accession>A0A832A899</accession>
<dbReference type="EMBL" id="DSTK01000039">
    <property type="protein sequence ID" value="HFK98270.1"/>
    <property type="molecule type" value="Genomic_DNA"/>
</dbReference>
<evidence type="ECO:0000256" key="4">
    <source>
        <dbReference type="ARBA" id="ARBA00023004"/>
    </source>
</evidence>
<dbReference type="SMART" id="SM00729">
    <property type="entry name" value="Elp3"/>
    <property type="match status" value="1"/>
</dbReference>
<dbReference type="SFLD" id="SFLDS00029">
    <property type="entry name" value="Radical_SAM"/>
    <property type="match status" value="1"/>
</dbReference>
<dbReference type="GO" id="GO:0003824">
    <property type="term" value="F:catalytic activity"/>
    <property type="evidence" value="ECO:0007669"/>
    <property type="project" value="InterPro"/>
</dbReference>
<keyword evidence="4" id="KW-0408">Iron</keyword>
<evidence type="ECO:0000256" key="3">
    <source>
        <dbReference type="ARBA" id="ARBA00022723"/>
    </source>
</evidence>
<proteinExistence type="predicted"/>
<evidence type="ECO:0000313" key="8">
    <source>
        <dbReference type="EMBL" id="HFK98270.1"/>
    </source>
</evidence>
<dbReference type="GO" id="GO:0051536">
    <property type="term" value="F:iron-sulfur cluster binding"/>
    <property type="evidence" value="ECO:0007669"/>
    <property type="project" value="UniProtKB-KW"/>
</dbReference>
<dbReference type="PROSITE" id="PS51918">
    <property type="entry name" value="RADICAL_SAM"/>
    <property type="match status" value="1"/>
</dbReference>
<keyword evidence="6" id="KW-0175">Coiled coil</keyword>
<dbReference type="PANTHER" id="PTHR43409">
    <property type="entry name" value="ANAEROBIC MAGNESIUM-PROTOPORPHYRIN IX MONOMETHYL ESTER CYCLASE-RELATED"/>
    <property type="match status" value="1"/>
</dbReference>
<comment type="cofactor">
    <cofactor evidence="1">
        <name>[4Fe-4S] cluster</name>
        <dbReference type="ChEBI" id="CHEBI:49883"/>
    </cofactor>
</comment>
<dbReference type="GO" id="GO:0046872">
    <property type="term" value="F:metal ion binding"/>
    <property type="evidence" value="ECO:0007669"/>
    <property type="project" value="UniProtKB-KW"/>
</dbReference>
<protein>
    <submittedName>
        <fullName evidence="8">Radical SAM protein</fullName>
    </submittedName>
</protein>
<evidence type="ECO:0000256" key="1">
    <source>
        <dbReference type="ARBA" id="ARBA00001966"/>
    </source>
</evidence>
<evidence type="ECO:0000256" key="6">
    <source>
        <dbReference type="SAM" id="Coils"/>
    </source>
</evidence>
<keyword evidence="3" id="KW-0479">Metal-binding</keyword>
<keyword evidence="5" id="KW-0411">Iron-sulfur</keyword>
<dbReference type="Gene3D" id="3.20.20.70">
    <property type="entry name" value="Aldolase class I"/>
    <property type="match status" value="1"/>
</dbReference>
<gene>
    <name evidence="8" type="ORF">ENS06_13240</name>
</gene>
<sequence>MGIRFHFEQGPIRPPSEARSLLLRFTRNCPWNRCAFCPVYKGRPFSRRSLAEIKADIDTVRAIVDDVKALSWAMGEGGAVSAPVINRILTDPARGGCERHVAVWLYHGDGTVFVQDANNPIMRTADLVEALRYLKEKVPGITRVTSYGRSATLARKSVEELREIREAGLDRIHIGLESGSDTVLKFMAKGATAAQHIEAGLKVKEAGMTLSEYIMPGLGGTRWSREHALETARVLKAIDPHFIRLRTLRVPPNTPLWEHMVSGAFQTLSDDETVREIRLLIENLENIHSTLTSDHMRNLLENLEGTFPHDKATMLGIIDQYLALSDDDRILYRLGRYGGALRCVDDLAAYRPRLERARRELEQETGQNIDAVIEELGGQYL</sequence>
<feature type="coiled-coil region" evidence="6">
    <location>
        <begin position="344"/>
        <end position="374"/>
    </location>
</feature>
<dbReference type="InterPro" id="IPR006638">
    <property type="entry name" value="Elp3/MiaA/NifB-like_rSAM"/>
</dbReference>
<dbReference type="SFLD" id="SFLDG01095">
    <property type="entry name" value="Uncharacterised_Radical_SAM_Su"/>
    <property type="match status" value="1"/>
</dbReference>
<dbReference type="InterPro" id="IPR051198">
    <property type="entry name" value="BchE-like"/>
</dbReference>
<dbReference type="InterPro" id="IPR007197">
    <property type="entry name" value="rSAM"/>
</dbReference>
<evidence type="ECO:0000259" key="7">
    <source>
        <dbReference type="PROSITE" id="PS51918"/>
    </source>
</evidence>
<dbReference type="SUPFAM" id="SSF102114">
    <property type="entry name" value="Radical SAM enzymes"/>
    <property type="match status" value="1"/>
</dbReference>
<dbReference type="InterPro" id="IPR013785">
    <property type="entry name" value="Aldolase_TIM"/>
</dbReference>
<dbReference type="CDD" id="cd01335">
    <property type="entry name" value="Radical_SAM"/>
    <property type="match status" value="1"/>
</dbReference>
<dbReference type="AlphaFoldDB" id="A0A832A899"/>
<dbReference type="Pfam" id="PF04055">
    <property type="entry name" value="Radical_SAM"/>
    <property type="match status" value="1"/>
</dbReference>
<evidence type="ECO:0000256" key="5">
    <source>
        <dbReference type="ARBA" id="ARBA00023014"/>
    </source>
</evidence>
<comment type="caution">
    <text evidence="8">The sequence shown here is derived from an EMBL/GenBank/DDBJ whole genome shotgun (WGS) entry which is preliminary data.</text>
</comment>
<organism evidence="8">
    <name type="scientific">Desulfacinum infernum</name>
    <dbReference type="NCBI Taxonomy" id="35837"/>
    <lineage>
        <taxon>Bacteria</taxon>
        <taxon>Pseudomonadati</taxon>
        <taxon>Thermodesulfobacteriota</taxon>
        <taxon>Syntrophobacteria</taxon>
        <taxon>Syntrophobacterales</taxon>
        <taxon>Syntrophobacteraceae</taxon>
        <taxon>Desulfacinum</taxon>
    </lineage>
</organism>
<reference evidence="8" key="1">
    <citation type="journal article" date="2020" name="mSystems">
        <title>Genome- and Community-Level Interaction Insights into Carbon Utilization and Element Cycling Functions of Hydrothermarchaeota in Hydrothermal Sediment.</title>
        <authorList>
            <person name="Zhou Z."/>
            <person name="Liu Y."/>
            <person name="Xu W."/>
            <person name="Pan J."/>
            <person name="Luo Z.H."/>
            <person name="Li M."/>
        </authorList>
    </citation>
    <scope>NUCLEOTIDE SEQUENCE [LARGE SCALE GENOMIC DNA]</scope>
    <source>
        <strain evidence="8">SpSt-456</strain>
    </source>
</reference>
<name>A0A832A899_9BACT</name>
<feature type="domain" description="Radical SAM core" evidence="7">
    <location>
        <begin position="15"/>
        <end position="294"/>
    </location>
</feature>